<feature type="region of interest" description="Disordered" evidence="15">
    <location>
        <begin position="313"/>
        <end position="345"/>
    </location>
</feature>
<dbReference type="Gene3D" id="3.40.50.10190">
    <property type="entry name" value="BRCT domain"/>
    <property type="match status" value="2"/>
</dbReference>
<dbReference type="InterPro" id="IPR011364">
    <property type="entry name" value="BRCA1"/>
</dbReference>
<evidence type="ECO:0000256" key="15">
    <source>
        <dbReference type="SAM" id="MobiDB-lite"/>
    </source>
</evidence>
<feature type="compositionally biased region" description="Acidic residues" evidence="15">
    <location>
        <begin position="313"/>
        <end position="322"/>
    </location>
</feature>
<dbReference type="Pfam" id="PF12820">
    <property type="entry name" value="BRCT_assoc"/>
    <property type="match status" value="1"/>
</dbReference>
<dbReference type="InterPro" id="IPR031099">
    <property type="entry name" value="BRCA1-associated"/>
</dbReference>
<evidence type="ECO:0000256" key="1">
    <source>
        <dbReference type="ARBA" id="ARBA00000900"/>
    </source>
</evidence>
<comment type="caution">
    <text evidence="17">The sequence shown here is derived from an EMBL/GenBank/DDBJ whole genome shotgun (WGS) entry which is preliminary data.</text>
</comment>
<feature type="compositionally biased region" description="Basic and acidic residues" evidence="15">
    <location>
        <begin position="1388"/>
        <end position="1400"/>
    </location>
</feature>
<dbReference type="FunFam" id="3.40.50.10190:FF:000006">
    <property type="entry name" value="Breast cancer type 1 susceptibility protein homolog"/>
    <property type="match status" value="1"/>
</dbReference>
<dbReference type="GO" id="GO:0003677">
    <property type="term" value="F:DNA binding"/>
    <property type="evidence" value="ECO:0007669"/>
    <property type="project" value="InterPro"/>
</dbReference>
<keyword evidence="5" id="KW-0963">Cytoplasm</keyword>
<evidence type="ECO:0000256" key="8">
    <source>
        <dbReference type="ARBA" id="ARBA00022737"/>
    </source>
</evidence>
<dbReference type="OrthoDB" id="6105938at2759"/>
<dbReference type="GO" id="GO:0045944">
    <property type="term" value="P:positive regulation of transcription by RNA polymerase II"/>
    <property type="evidence" value="ECO:0007669"/>
    <property type="project" value="TreeGrafter"/>
</dbReference>
<dbReference type="FunFam" id="3.40.50.10190:FF:000025">
    <property type="entry name" value="Breast cancer type 1 susceptibility protein homolog"/>
    <property type="match status" value="1"/>
</dbReference>
<dbReference type="CDD" id="cd17735">
    <property type="entry name" value="BRCT_BRCA1_rpt1"/>
    <property type="match status" value="1"/>
</dbReference>
<evidence type="ECO:0000256" key="2">
    <source>
        <dbReference type="ARBA" id="ARBA00004123"/>
    </source>
</evidence>
<dbReference type="SUPFAM" id="SSF57850">
    <property type="entry name" value="RING/U-box"/>
    <property type="match status" value="1"/>
</dbReference>
<keyword evidence="14" id="KW-0539">Nucleus</keyword>
<evidence type="ECO:0000313" key="18">
    <source>
        <dbReference type="Proteomes" id="UP000533954"/>
    </source>
</evidence>
<feature type="region of interest" description="Disordered" evidence="15">
    <location>
        <begin position="1136"/>
        <end position="1164"/>
    </location>
</feature>
<organism evidence="17 18">
    <name type="scientific">Eudromia elegans</name>
    <name type="common">Elegant crested-tinamou</name>
    <dbReference type="NCBI Taxonomy" id="8805"/>
    <lineage>
        <taxon>Eukaryota</taxon>
        <taxon>Metazoa</taxon>
        <taxon>Chordata</taxon>
        <taxon>Craniata</taxon>
        <taxon>Vertebrata</taxon>
        <taxon>Euteleostomi</taxon>
        <taxon>Archelosauria</taxon>
        <taxon>Archosauria</taxon>
        <taxon>Dinosauria</taxon>
        <taxon>Saurischia</taxon>
        <taxon>Theropoda</taxon>
        <taxon>Coelurosauria</taxon>
        <taxon>Aves</taxon>
        <taxon>Palaeognathae</taxon>
        <taxon>Tinamiformes</taxon>
        <taxon>Tinamidae</taxon>
        <taxon>Eudromia</taxon>
    </lineage>
</organism>
<keyword evidence="8" id="KW-0677">Repeat</keyword>
<dbReference type="Proteomes" id="UP000533954">
    <property type="component" value="Unassembled WGS sequence"/>
</dbReference>
<feature type="compositionally biased region" description="Polar residues" evidence="15">
    <location>
        <begin position="1403"/>
        <end position="1417"/>
    </location>
</feature>
<dbReference type="PROSITE" id="PS50172">
    <property type="entry name" value="BRCT"/>
    <property type="match status" value="2"/>
</dbReference>
<evidence type="ECO:0000256" key="4">
    <source>
        <dbReference type="ARBA" id="ARBA00012483"/>
    </source>
</evidence>
<evidence type="ECO:0000256" key="12">
    <source>
        <dbReference type="ARBA" id="ARBA00022833"/>
    </source>
</evidence>
<keyword evidence="10" id="KW-0863">Zinc-finger</keyword>
<feature type="region of interest" description="Disordered" evidence="15">
    <location>
        <begin position="1036"/>
        <end position="1065"/>
    </location>
</feature>
<comment type="catalytic activity">
    <reaction evidence="1">
        <text>S-ubiquitinyl-[E2 ubiquitin-conjugating enzyme]-L-cysteine + [acceptor protein]-L-lysine = [E2 ubiquitin-conjugating enzyme]-L-cysteine + N(6)-ubiquitinyl-[acceptor protein]-L-lysine.</text>
        <dbReference type="EC" id="2.3.2.27"/>
    </reaction>
</comment>
<feature type="region of interest" description="Disordered" evidence="15">
    <location>
        <begin position="363"/>
        <end position="391"/>
    </location>
</feature>
<feature type="compositionally biased region" description="Polar residues" evidence="15">
    <location>
        <begin position="1376"/>
        <end position="1387"/>
    </location>
</feature>
<dbReference type="SUPFAM" id="SSF52113">
    <property type="entry name" value="BRCT domain"/>
    <property type="match status" value="2"/>
</dbReference>
<dbReference type="EMBL" id="VZSX01000200">
    <property type="protein sequence ID" value="NXA42227.1"/>
    <property type="molecule type" value="Genomic_DNA"/>
</dbReference>
<dbReference type="CDD" id="cd17721">
    <property type="entry name" value="BRCT_BRCA1_rpt2"/>
    <property type="match status" value="1"/>
</dbReference>
<dbReference type="EC" id="2.3.2.27" evidence="4"/>
<proteinExistence type="predicted"/>
<reference evidence="17 18" key="1">
    <citation type="submission" date="2019-09" db="EMBL/GenBank/DDBJ databases">
        <title>Bird 10,000 Genomes (B10K) Project - Family phase.</title>
        <authorList>
            <person name="Zhang G."/>
        </authorList>
    </citation>
    <scope>NUCLEOTIDE SEQUENCE [LARGE SCALE GENOMIC DNA]</scope>
    <source>
        <strain evidence="17">B10K-LSUMZ-16893</strain>
    </source>
</reference>
<evidence type="ECO:0000256" key="11">
    <source>
        <dbReference type="ARBA" id="ARBA00022786"/>
    </source>
</evidence>
<dbReference type="InterPro" id="IPR036420">
    <property type="entry name" value="BRCT_dom_sf"/>
</dbReference>
<feature type="domain" description="BRCT" evidence="16">
    <location>
        <begin position="1595"/>
        <end position="1694"/>
    </location>
</feature>
<feature type="compositionally biased region" description="Basic and acidic residues" evidence="15">
    <location>
        <begin position="940"/>
        <end position="953"/>
    </location>
</feature>
<gene>
    <name evidence="17" type="primary">Brca1</name>
    <name evidence="17" type="ORF">EUDELE_R02262</name>
</gene>
<accession>A0A7K7VLU2</accession>
<feature type="compositionally biased region" description="Low complexity" evidence="15">
    <location>
        <begin position="1418"/>
        <end position="1428"/>
    </location>
</feature>
<dbReference type="Pfam" id="PF00533">
    <property type="entry name" value="BRCT"/>
    <property type="match status" value="2"/>
</dbReference>
<feature type="non-terminal residue" evidence="17">
    <location>
        <position position="1695"/>
    </location>
</feature>
<dbReference type="SMART" id="SM00292">
    <property type="entry name" value="BRCT"/>
    <property type="match status" value="2"/>
</dbReference>
<dbReference type="GO" id="GO:0008270">
    <property type="term" value="F:zinc ion binding"/>
    <property type="evidence" value="ECO:0007669"/>
    <property type="project" value="UniProtKB-KW"/>
</dbReference>
<feature type="non-terminal residue" evidence="17">
    <location>
        <position position="1"/>
    </location>
</feature>
<dbReference type="Gene3D" id="3.30.40.10">
    <property type="entry name" value="Zinc/RING finger domain, C3HC4 (zinc finger)"/>
    <property type="match status" value="1"/>
</dbReference>
<feature type="compositionally biased region" description="Basic and acidic residues" evidence="15">
    <location>
        <begin position="616"/>
        <end position="625"/>
    </location>
</feature>
<evidence type="ECO:0000256" key="10">
    <source>
        <dbReference type="ARBA" id="ARBA00022771"/>
    </source>
</evidence>
<evidence type="ECO:0000256" key="9">
    <source>
        <dbReference type="ARBA" id="ARBA00022763"/>
    </source>
</evidence>
<evidence type="ECO:0000259" key="16">
    <source>
        <dbReference type="PROSITE" id="PS50172"/>
    </source>
</evidence>
<keyword evidence="18" id="KW-1185">Reference proteome</keyword>
<name>A0A7K7VLU2_EUDEL</name>
<keyword evidence="9" id="KW-0227">DNA damage</keyword>
<dbReference type="PANTHER" id="PTHR13763:SF0">
    <property type="entry name" value="BREAST CANCER TYPE 1 SUSCEPTIBILITY PROTEIN"/>
    <property type="match status" value="1"/>
</dbReference>
<dbReference type="GO" id="GO:0061630">
    <property type="term" value="F:ubiquitin protein ligase activity"/>
    <property type="evidence" value="ECO:0007669"/>
    <property type="project" value="UniProtKB-EC"/>
</dbReference>
<feature type="region of interest" description="Disordered" evidence="15">
    <location>
        <begin position="1193"/>
        <end position="1217"/>
    </location>
</feature>
<keyword evidence="7" id="KW-0479">Metal-binding</keyword>
<evidence type="ECO:0000313" key="17">
    <source>
        <dbReference type="EMBL" id="NXA42227.1"/>
    </source>
</evidence>
<feature type="compositionally biased region" description="Polar residues" evidence="15">
    <location>
        <begin position="965"/>
        <end position="981"/>
    </location>
</feature>
<dbReference type="InterPro" id="IPR025994">
    <property type="entry name" value="BRCA1_serine_dom"/>
</dbReference>
<feature type="region of interest" description="Disordered" evidence="15">
    <location>
        <begin position="1362"/>
        <end position="1444"/>
    </location>
</feature>
<dbReference type="GO" id="GO:0031436">
    <property type="term" value="C:BRCA1-BARD1 complex"/>
    <property type="evidence" value="ECO:0007669"/>
    <property type="project" value="TreeGrafter"/>
</dbReference>
<dbReference type="PANTHER" id="PTHR13763">
    <property type="entry name" value="BREAST CANCER TYPE 1 SUSCEPTIBILITY PROTEIN BRCA1"/>
    <property type="match status" value="1"/>
</dbReference>
<comment type="subcellular location">
    <subcellularLocation>
        <location evidence="3">Cytoplasm</location>
    </subcellularLocation>
    <subcellularLocation>
        <location evidence="2">Nucleus</location>
    </subcellularLocation>
</comment>
<keyword evidence="13" id="KW-0234">DNA repair</keyword>
<evidence type="ECO:0000256" key="3">
    <source>
        <dbReference type="ARBA" id="ARBA00004496"/>
    </source>
</evidence>
<feature type="compositionally biased region" description="Basic and acidic residues" evidence="15">
    <location>
        <begin position="637"/>
        <end position="659"/>
    </location>
</feature>
<feature type="region of interest" description="Disordered" evidence="15">
    <location>
        <begin position="247"/>
        <end position="290"/>
    </location>
</feature>
<evidence type="ECO:0000256" key="14">
    <source>
        <dbReference type="ARBA" id="ARBA00023242"/>
    </source>
</evidence>
<feature type="region of interest" description="Disordered" evidence="15">
    <location>
        <begin position="491"/>
        <end position="662"/>
    </location>
</feature>
<dbReference type="PIRSF" id="PIRSF001734">
    <property type="entry name" value="BRCA1"/>
    <property type="match status" value="1"/>
</dbReference>
<dbReference type="GO" id="GO:0070531">
    <property type="term" value="C:BRCA1-A complex"/>
    <property type="evidence" value="ECO:0007669"/>
    <property type="project" value="TreeGrafter"/>
</dbReference>
<evidence type="ECO:0000256" key="6">
    <source>
        <dbReference type="ARBA" id="ARBA00022679"/>
    </source>
</evidence>
<dbReference type="InterPro" id="IPR001357">
    <property type="entry name" value="BRCT_dom"/>
</dbReference>
<sequence length="1695" mass="189395">RFCMLKLISQNKKGVIQCPLCKTEVTKRSLQENSRFKQLIEGLLETIHAFELDTGVKFLNSHHFSKASIEASAAEALCKESSIIQSRGFRNRKKRAKENTQEIFTLEANADPQPRDTRVKRHPLQNRNRESGTGIYIEFGKSCCGYTTAELFYKAFKEMKGDEAQSSVLEELKSSEKANEYSCKIQPVKLHAKEVILSDVIGESAFLKEGLSKKSTQNITEHAKPGQVNVTESQSSPLKVLAEDLFAEQSEKVGSPPRKGDVSSFKNTEEMGAEQTQCHSKSKECDLEDSSEIRLDKSKKIDIVEQCMEDVEMWEPESDSSPEEPLLEKPEMPHSDTLNQVSRKRLKRSIQKVNEWFSKSNEILSSSSPRDDTAEATDTSSQGDACLSDKDSCISEKTNPMVNCTEIAFTERNKKLSKPTADSMKDKIFGKTYGRERKSNHPIVLREILPIAECEDVGADEKCFNNSRMDELKCKRKTARGLQPEDFIKRKDQKEADECPQSVNLCPRKTEKKKNDESSAINESSMAEKRVNDTLAQPGEAESIRKTATEEVTGESNGVWEPNVYDQKSSKKPSSLAKKCRHSTRTMHALQLVAGRNSDSPDPAEPQIDSYPSSNELRKGDSEHKQVRRSRRLQLLAEEKTKDTPRRRTLTEGARKYDDGSGEPFCRVQRNVLVHSSGYKNLDEQQDIVSYRPAANLKSADLEADEIQTGLKNSSDIADTGKSLNPMSSCQYSNLGSVVPDTDSQEGEMLGSPFPFQPASVNAMQTASQVTKEKTTEVSATFPLKNRHCADNIPEDLRNENVLEVTKEAEDSELDTQYLRNIFRHSKRLSFTLHPSPLKANAVENATSETLKMSCANQVENKHSKYLGTDSFQVKKTSENLNRVCEKEMLKTCEAVCVGPVSSFASDTECMHAEEHSESVLQVVDQGDLTSLLRVGATRVEKNKQQKREETNEKTVSPDMVVESELSQNPFKSNRSQSDQSNTEEHAFQRISTVDGIGFPSESDQAEKTEVAESQEPVLDFQPASVVCPELNCKEMEKKDSKRERKQSESNEEQTTQTASTGIPECLISGALEQPLKGSIDFPGLSETPDGLLCSDDDMQENISFCESERKERSAVFVKRSDSILVKQLDERSVSFPLQSQDIQRSRRRVQKLQSSEEESSEDENLPCFQELIFGKSASTPLQLNKQVKSMVGSSVSPSTLPHVKSHRDSSMQKTPEAALSTVCVSPSHESECSVNLFSSQSNESEESADGAQEVKKSLTLALGSKQMSNWNDNKETFQSYNGELKKNNNLTDEYQEDPNMGANLGEASGYDSETSPIEDSTGPLSQGEILNTQQKNAMQNNLKKLQQEMAVLEAVLKQHESQDSEFSPVCKELPRSSNEGALSTEQIRQERENATDRKSATKRNSPSVLSNLCGNVSRSPNSSSSSKRLLRSQATKAANSSAVAQNANRSCIQGCKRERNVCFPTSVPHNTPGKENATSPLGTNRREMSIVASGLNQSEHLMVQKFARKTHSTFSNHITEGTTHVIMKTDMELVCERTLKYFLGIAGGKWVVSYQWVIQSFKEGRILDEDNFEVRGDVINGRNHQGPRRARQSLTEKIFKGFEICCYGPFTDMTTEHLEWMVELCGASVVKGLHLFTHRPNSTTVVVVQPDAWMENTDYKAIQQKNNVAVVTREWVLDSVACYECQEFDAYLVS</sequence>
<dbReference type="InterPro" id="IPR013083">
    <property type="entry name" value="Znf_RING/FYVE/PHD"/>
</dbReference>
<protein>
    <recommendedName>
        <fullName evidence="4">RING-type E3 ubiquitin transferase</fullName>
        <ecNumber evidence="4">2.3.2.27</ecNumber>
    </recommendedName>
</protein>
<dbReference type="GO" id="GO:0005737">
    <property type="term" value="C:cytoplasm"/>
    <property type="evidence" value="ECO:0007669"/>
    <property type="project" value="UniProtKB-SubCell"/>
</dbReference>
<feature type="region of interest" description="Disordered" evidence="15">
    <location>
        <begin position="940"/>
        <end position="1016"/>
    </location>
</feature>
<keyword evidence="11" id="KW-0833">Ubl conjugation pathway</keyword>
<evidence type="ECO:0000256" key="13">
    <source>
        <dbReference type="ARBA" id="ARBA00023204"/>
    </source>
</evidence>
<evidence type="ECO:0000256" key="5">
    <source>
        <dbReference type="ARBA" id="ARBA00022490"/>
    </source>
</evidence>
<feature type="compositionally biased region" description="Basic and acidic residues" evidence="15">
    <location>
        <begin position="281"/>
        <end position="290"/>
    </location>
</feature>
<feature type="domain" description="BRCT" evidence="16">
    <location>
        <begin position="1491"/>
        <end position="1575"/>
    </location>
</feature>
<evidence type="ECO:0000256" key="7">
    <source>
        <dbReference type="ARBA" id="ARBA00022723"/>
    </source>
</evidence>
<dbReference type="GO" id="GO:0000724">
    <property type="term" value="P:double-strand break repair via homologous recombination"/>
    <property type="evidence" value="ECO:0007669"/>
    <property type="project" value="TreeGrafter"/>
</dbReference>
<feature type="compositionally biased region" description="Basic and acidic residues" evidence="15">
    <location>
        <begin position="1036"/>
        <end position="1049"/>
    </location>
</feature>
<dbReference type="PRINTS" id="PR00493">
    <property type="entry name" value="BRSTCANCERI"/>
</dbReference>
<keyword evidence="6" id="KW-0808">Transferase</keyword>
<keyword evidence="12" id="KW-0862">Zinc</keyword>